<evidence type="ECO:0000256" key="16">
    <source>
        <dbReference type="ARBA" id="ARBA00032853"/>
    </source>
</evidence>
<evidence type="ECO:0000256" key="3">
    <source>
        <dbReference type="ARBA" id="ARBA00004663"/>
    </source>
</evidence>
<evidence type="ECO:0000256" key="7">
    <source>
        <dbReference type="ARBA" id="ARBA00022475"/>
    </source>
</evidence>
<feature type="transmembrane region" description="Helical" evidence="19">
    <location>
        <begin position="122"/>
        <end position="148"/>
    </location>
</feature>
<keyword evidence="8 19" id="KW-0169">Cobalamin biosynthesis</keyword>
<evidence type="ECO:0000256" key="2">
    <source>
        <dbReference type="ARBA" id="ARBA00004651"/>
    </source>
</evidence>
<keyword evidence="13 19" id="KW-0472">Membrane</keyword>
<dbReference type="AlphaFoldDB" id="A0A0R1YB43"/>
<sequence length="268" mass="29584">MRSFTKTQIKDGIDSMFGSLILLTQFFTRIPIPYEIPDATAKFKKSIQYFTLFGFLIGCLEALFFWLMTLVFPSWFAWILFWVADGILTGGFHLDSLADTADGLYSSRTVDRIKEIMKDSRIGTMGSLALIYFYAIVMGAGVVCSQYLANWQFVALAACTTMVAKTGMALLFYKMVYAGKTKGLGNLWTGVATWRIVIAQLFSILVIGGLLGIPGLVGYLAVVLGALWYRHYITHKLGGFTGDTIGAYGELAQVAFLLVLTALVRIFG</sequence>
<name>A0A0R1YB43_9LACO</name>
<evidence type="ECO:0000256" key="19">
    <source>
        <dbReference type="HAMAP-Rule" id="MF_00719"/>
    </source>
</evidence>
<dbReference type="PANTHER" id="PTHR34148">
    <property type="entry name" value="ADENOSYLCOBINAMIDE-GDP RIBAZOLETRANSFERASE"/>
    <property type="match status" value="1"/>
</dbReference>
<evidence type="ECO:0000313" key="21">
    <source>
        <dbReference type="Proteomes" id="UP000051010"/>
    </source>
</evidence>
<comment type="pathway">
    <text evidence="3 19">Cofactor biosynthesis; adenosylcobalamin biosynthesis; adenosylcobalamin from cob(II)yrinate a,c-diamide: step 7/7.</text>
</comment>
<evidence type="ECO:0000256" key="6">
    <source>
        <dbReference type="ARBA" id="ARBA00015850"/>
    </source>
</evidence>
<keyword evidence="10 19" id="KW-0812">Transmembrane</keyword>
<evidence type="ECO:0000256" key="8">
    <source>
        <dbReference type="ARBA" id="ARBA00022573"/>
    </source>
</evidence>
<organism evidence="20 21">
    <name type="scientific">Lentilactobacillus parafarraginis DSM 18390 = JCM 14109</name>
    <dbReference type="NCBI Taxonomy" id="1423786"/>
    <lineage>
        <taxon>Bacteria</taxon>
        <taxon>Bacillati</taxon>
        <taxon>Bacillota</taxon>
        <taxon>Bacilli</taxon>
        <taxon>Lactobacillales</taxon>
        <taxon>Lactobacillaceae</taxon>
        <taxon>Lentilactobacillus</taxon>
    </lineage>
</organism>
<evidence type="ECO:0000313" key="20">
    <source>
        <dbReference type="EMBL" id="KRM39602.1"/>
    </source>
</evidence>
<dbReference type="HAMAP" id="MF_00719">
    <property type="entry name" value="CobS"/>
    <property type="match status" value="1"/>
</dbReference>
<dbReference type="Proteomes" id="UP000051010">
    <property type="component" value="Unassembled WGS sequence"/>
</dbReference>
<accession>A0A0R1YB43</accession>
<proteinExistence type="inferred from homology"/>
<dbReference type="GO" id="GO:0005886">
    <property type="term" value="C:plasma membrane"/>
    <property type="evidence" value="ECO:0007669"/>
    <property type="project" value="UniProtKB-SubCell"/>
</dbReference>
<evidence type="ECO:0000256" key="5">
    <source>
        <dbReference type="ARBA" id="ARBA00013200"/>
    </source>
</evidence>
<feature type="transmembrane region" description="Helical" evidence="19">
    <location>
        <begin position="247"/>
        <end position="267"/>
    </location>
</feature>
<dbReference type="InterPro" id="IPR003805">
    <property type="entry name" value="CobS"/>
</dbReference>
<evidence type="ECO:0000256" key="12">
    <source>
        <dbReference type="ARBA" id="ARBA00022989"/>
    </source>
</evidence>
<comment type="caution">
    <text evidence="20">The sequence shown here is derived from an EMBL/GenBank/DDBJ whole genome shotgun (WGS) entry which is preliminary data.</text>
</comment>
<feature type="transmembrane region" description="Helical" evidence="19">
    <location>
        <begin position="49"/>
        <end position="69"/>
    </location>
</feature>
<evidence type="ECO:0000256" key="9">
    <source>
        <dbReference type="ARBA" id="ARBA00022679"/>
    </source>
</evidence>
<dbReference type="PANTHER" id="PTHR34148:SF1">
    <property type="entry name" value="ADENOSYLCOBINAMIDE-GDP RIBAZOLETRANSFERASE"/>
    <property type="match status" value="1"/>
</dbReference>
<feature type="transmembrane region" description="Helical" evidence="19">
    <location>
        <begin position="194"/>
        <end position="227"/>
    </location>
</feature>
<evidence type="ECO:0000256" key="10">
    <source>
        <dbReference type="ARBA" id="ARBA00022692"/>
    </source>
</evidence>
<dbReference type="Pfam" id="PF02654">
    <property type="entry name" value="CobS"/>
    <property type="match status" value="1"/>
</dbReference>
<evidence type="ECO:0000256" key="17">
    <source>
        <dbReference type="ARBA" id="ARBA00048623"/>
    </source>
</evidence>
<dbReference type="GO" id="GO:0051073">
    <property type="term" value="F:adenosylcobinamide-GDP ribazoletransferase activity"/>
    <property type="evidence" value="ECO:0007669"/>
    <property type="project" value="UniProtKB-UniRule"/>
</dbReference>
<evidence type="ECO:0000256" key="14">
    <source>
        <dbReference type="ARBA" id="ARBA00025228"/>
    </source>
</evidence>
<reference evidence="20 21" key="1">
    <citation type="journal article" date="2015" name="Genome Announc.">
        <title>Expanding the biotechnology potential of lactobacilli through comparative genomics of 213 strains and associated genera.</title>
        <authorList>
            <person name="Sun Z."/>
            <person name="Harris H.M."/>
            <person name="McCann A."/>
            <person name="Guo C."/>
            <person name="Argimon S."/>
            <person name="Zhang W."/>
            <person name="Yang X."/>
            <person name="Jeffery I.B."/>
            <person name="Cooney J.C."/>
            <person name="Kagawa T.F."/>
            <person name="Liu W."/>
            <person name="Song Y."/>
            <person name="Salvetti E."/>
            <person name="Wrobel A."/>
            <person name="Rasinkangas P."/>
            <person name="Parkhill J."/>
            <person name="Rea M.C."/>
            <person name="O'Sullivan O."/>
            <person name="Ritari J."/>
            <person name="Douillard F.P."/>
            <person name="Paul Ross R."/>
            <person name="Yang R."/>
            <person name="Briner A.E."/>
            <person name="Felis G.E."/>
            <person name="de Vos W.M."/>
            <person name="Barrangou R."/>
            <person name="Klaenhammer T.R."/>
            <person name="Caufield P.W."/>
            <person name="Cui Y."/>
            <person name="Zhang H."/>
            <person name="O'Toole P.W."/>
        </authorList>
    </citation>
    <scope>NUCLEOTIDE SEQUENCE [LARGE SCALE GENOMIC DNA]</scope>
    <source>
        <strain evidence="20 21">DSM 18390</strain>
    </source>
</reference>
<dbReference type="EMBL" id="AZFZ01000100">
    <property type="protein sequence ID" value="KRM39602.1"/>
    <property type="molecule type" value="Genomic_DNA"/>
</dbReference>
<keyword evidence="9 19" id="KW-0808">Transferase</keyword>
<comment type="similarity">
    <text evidence="4 19">Belongs to the CobS family.</text>
</comment>
<dbReference type="PATRIC" id="fig|1423786.4.peg.183"/>
<keyword evidence="11 19" id="KW-0460">Magnesium</keyword>
<comment type="catalytic activity">
    <reaction evidence="18 19">
        <text>alpha-ribazole 5'-phosphate + adenosylcob(III)inamide-GDP = adenosylcob(III)alamin 5'-phosphate + GMP + H(+)</text>
        <dbReference type="Rhea" id="RHEA:23560"/>
        <dbReference type="ChEBI" id="CHEBI:15378"/>
        <dbReference type="ChEBI" id="CHEBI:57918"/>
        <dbReference type="ChEBI" id="CHEBI:58115"/>
        <dbReference type="ChEBI" id="CHEBI:60487"/>
        <dbReference type="ChEBI" id="CHEBI:60493"/>
        <dbReference type="EC" id="2.7.8.26"/>
    </reaction>
</comment>
<comment type="catalytic activity">
    <reaction evidence="17 19">
        <text>alpha-ribazole + adenosylcob(III)inamide-GDP = adenosylcob(III)alamin + GMP + H(+)</text>
        <dbReference type="Rhea" id="RHEA:16049"/>
        <dbReference type="ChEBI" id="CHEBI:10329"/>
        <dbReference type="ChEBI" id="CHEBI:15378"/>
        <dbReference type="ChEBI" id="CHEBI:18408"/>
        <dbReference type="ChEBI" id="CHEBI:58115"/>
        <dbReference type="ChEBI" id="CHEBI:60487"/>
        <dbReference type="EC" id="2.7.8.26"/>
    </reaction>
</comment>
<evidence type="ECO:0000256" key="15">
    <source>
        <dbReference type="ARBA" id="ARBA00032605"/>
    </source>
</evidence>
<evidence type="ECO:0000256" key="11">
    <source>
        <dbReference type="ARBA" id="ARBA00022842"/>
    </source>
</evidence>
<dbReference type="UniPathway" id="UPA00148">
    <property type="reaction ID" value="UER00238"/>
</dbReference>
<keyword evidence="12 19" id="KW-1133">Transmembrane helix</keyword>
<dbReference type="NCBIfam" id="TIGR00317">
    <property type="entry name" value="cobS"/>
    <property type="match status" value="1"/>
</dbReference>
<evidence type="ECO:0000256" key="13">
    <source>
        <dbReference type="ARBA" id="ARBA00023136"/>
    </source>
</evidence>
<evidence type="ECO:0000256" key="4">
    <source>
        <dbReference type="ARBA" id="ARBA00010561"/>
    </source>
</evidence>
<dbReference type="EC" id="2.7.8.26" evidence="5 19"/>
<comment type="subcellular location">
    <subcellularLocation>
        <location evidence="2 19">Cell membrane</location>
        <topology evidence="2 19">Multi-pass membrane protein</topology>
    </subcellularLocation>
</comment>
<dbReference type="GO" id="GO:0008818">
    <property type="term" value="F:cobalamin 5'-phosphate synthase activity"/>
    <property type="evidence" value="ECO:0007669"/>
    <property type="project" value="UniProtKB-UniRule"/>
</dbReference>
<feature type="transmembrane region" description="Helical" evidence="19">
    <location>
        <begin position="154"/>
        <end position="173"/>
    </location>
</feature>
<evidence type="ECO:0000256" key="1">
    <source>
        <dbReference type="ARBA" id="ARBA00001946"/>
    </source>
</evidence>
<dbReference type="GO" id="GO:0009236">
    <property type="term" value="P:cobalamin biosynthetic process"/>
    <property type="evidence" value="ECO:0007669"/>
    <property type="project" value="UniProtKB-UniRule"/>
</dbReference>
<feature type="transmembrane region" description="Helical" evidence="19">
    <location>
        <begin position="75"/>
        <end position="94"/>
    </location>
</feature>
<evidence type="ECO:0000256" key="18">
    <source>
        <dbReference type="ARBA" id="ARBA00049504"/>
    </source>
</evidence>
<comment type="function">
    <text evidence="14 19">Joins adenosylcobinamide-GDP and alpha-ribazole to generate adenosylcobalamin (Ado-cobalamin). Also synthesizes adenosylcobalamin 5'-phosphate from adenosylcobinamide-GDP and alpha-ribazole 5'-phosphate.</text>
</comment>
<keyword evidence="7 19" id="KW-1003">Cell membrane</keyword>
<gene>
    <name evidence="19" type="primary">cobS</name>
    <name evidence="20" type="ORF">FD47_GL000184</name>
</gene>
<protein>
    <recommendedName>
        <fullName evidence="6 19">Adenosylcobinamide-GDP ribazoletransferase</fullName>
        <ecNumber evidence="5 19">2.7.8.26</ecNumber>
    </recommendedName>
    <alternativeName>
        <fullName evidence="16 19">Cobalamin synthase</fullName>
    </alternativeName>
    <alternativeName>
        <fullName evidence="15 19">Cobalamin-5'-phosphate synthase</fullName>
    </alternativeName>
</protein>
<comment type="cofactor">
    <cofactor evidence="1 19">
        <name>Mg(2+)</name>
        <dbReference type="ChEBI" id="CHEBI:18420"/>
    </cofactor>
</comment>